<reference evidence="10" key="1">
    <citation type="journal article" date="2014" name="Nat. Commun.">
        <title>The tobacco genome sequence and its comparison with those of tomato and potato.</title>
        <authorList>
            <person name="Sierro N."/>
            <person name="Battey J.N."/>
            <person name="Ouadi S."/>
            <person name="Bakaher N."/>
            <person name="Bovet L."/>
            <person name="Willig A."/>
            <person name="Goepfert S."/>
            <person name="Peitsch M.C."/>
            <person name="Ivanov N.V."/>
        </authorList>
    </citation>
    <scope>NUCLEOTIDE SEQUENCE [LARGE SCALE GENOMIC DNA]</scope>
</reference>
<dbReference type="GeneID" id="107773732"/>
<dbReference type="GO" id="GO:0006952">
    <property type="term" value="P:defense response"/>
    <property type="evidence" value="ECO:0007669"/>
    <property type="project" value="UniProtKB-KW"/>
</dbReference>
<dbReference type="Proteomes" id="UP000790787">
    <property type="component" value="Chromosome 6"/>
</dbReference>
<evidence type="ECO:0000313" key="10">
    <source>
        <dbReference type="Proteomes" id="UP000790787"/>
    </source>
</evidence>
<dbReference type="AlphaFoldDB" id="A0A1S3Y9C1"/>
<dbReference type="FunFam" id="3.30.730.10:FF:000001">
    <property type="entry name" value="Ethylene-responsive transcription factor 2"/>
    <property type="match status" value="1"/>
</dbReference>
<organism evidence="10 11">
    <name type="scientific">Nicotiana tabacum</name>
    <name type="common">Common tobacco</name>
    <dbReference type="NCBI Taxonomy" id="4097"/>
    <lineage>
        <taxon>Eukaryota</taxon>
        <taxon>Viridiplantae</taxon>
        <taxon>Streptophyta</taxon>
        <taxon>Embryophyta</taxon>
        <taxon>Tracheophyta</taxon>
        <taxon>Spermatophyta</taxon>
        <taxon>Magnoliopsida</taxon>
        <taxon>eudicotyledons</taxon>
        <taxon>Gunneridae</taxon>
        <taxon>Pentapetalae</taxon>
        <taxon>asterids</taxon>
        <taxon>lamiids</taxon>
        <taxon>Solanales</taxon>
        <taxon>Solanaceae</taxon>
        <taxon>Nicotianoideae</taxon>
        <taxon>Nicotianeae</taxon>
        <taxon>Nicotiana</taxon>
    </lineage>
</organism>
<gene>
    <name evidence="11" type="primary">LOC107773732</name>
</gene>
<keyword evidence="2" id="KW-0936">Ethylene signaling pathway</keyword>
<protein>
    <submittedName>
        <fullName evidence="11">Ethylene-responsive transcription factor ERF113-like</fullName>
    </submittedName>
</protein>
<dbReference type="GO" id="GO:0003700">
    <property type="term" value="F:DNA-binding transcription factor activity"/>
    <property type="evidence" value="ECO:0007669"/>
    <property type="project" value="InterPro"/>
</dbReference>
<dbReference type="GO" id="GO:0009873">
    <property type="term" value="P:ethylene-activated signaling pathway"/>
    <property type="evidence" value="ECO:0007669"/>
    <property type="project" value="UniProtKB-KW"/>
</dbReference>
<feature type="region of interest" description="Disordered" evidence="8">
    <location>
        <begin position="76"/>
        <end position="97"/>
    </location>
</feature>
<dbReference type="SUPFAM" id="SSF54171">
    <property type="entry name" value="DNA-binding domain"/>
    <property type="match status" value="1"/>
</dbReference>
<comment type="subcellular location">
    <subcellularLocation>
        <location evidence="1">Nucleus</location>
    </subcellularLocation>
</comment>
<dbReference type="InterPro" id="IPR016177">
    <property type="entry name" value="DNA-bd_dom_sf"/>
</dbReference>
<keyword evidence="5" id="KW-0238">DNA-binding</keyword>
<dbReference type="GO" id="GO:0005634">
    <property type="term" value="C:nucleus"/>
    <property type="evidence" value="ECO:0007669"/>
    <property type="project" value="UniProtKB-SubCell"/>
</dbReference>
<dbReference type="OMA" id="DNIDHPQ"/>
<dbReference type="STRING" id="4097.A0A1S3Y9C1"/>
<evidence type="ECO:0000256" key="7">
    <source>
        <dbReference type="ARBA" id="ARBA00023242"/>
    </source>
</evidence>
<dbReference type="InterPro" id="IPR044808">
    <property type="entry name" value="ERF_plant"/>
</dbReference>
<dbReference type="OrthoDB" id="1925932at2759"/>
<proteinExistence type="predicted"/>
<keyword evidence="6" id="KW-0804">Transcription</keyword>
<keyword evidence="10" id="KW-1185">Reference proteome</keyword>
<dbReference type="InterPro" id="IPR036955">
    <property type="entry name" value="AP2/ERF_dom_sf"/>
</dbReference>
<feature type="compositionally biased region" description="Polar residues" evidence="8">
    <location>
        <begin position="76"/>
        <end position="86"/>
    </location>
</feature>
<dbReference type="PRINTS" id="PR00367">
    <property type="entry name" value="ETHRSPELEMNT"/>
</dbReference>
<keyword evidence="3" id="KW-0611">Plant defense</keyword>
<evidence type="ECO:0000259" key="9">
    <source>
        <dbReference type="PROSITE" id="PS51032"/>
    </source>
</evidence>
<dbReference type="InterPro" id="IPR001471">
    <property type="entry name" value="AP2/ERF_dom"/>
</dbReference>
<name>A0A1S3Y9C1_TOBAC</name>
<dbReference type="GO" id="GO:0003677">
    <property type="term" value="F:DNA binding"/>
    <property type="evidence" value="ECO:0007669"/>
    <property type="project" value="UniProtKB-KW"/>
</dbReference>
<evidence type="ECO:0000256" key="4">
    <source>
        <dbReference type="ARBA" id="ARBA00023015"/>
    </source>
</evidence>
<evidence type="ECO:0000256" key="5">
    <source>
        <dbReference type="ARBA" id="ARBA00023125"/>
    </source>
</evidence>
<evidence type="ECO:0000256" key="2">
    <source>
        <dbReference type="ARBA" id="ARBA00022745"/>
    </source>
</evidence>
<dbReference type="PaxDb" id="4097-A0A1S3Y9C1"/>
<reference evidence="11" key="2">
    <citation type="submission" date="2025-08" db="UniProtKB">
        <authorList>
            <consortium name="RefSeq"/>
        </authorList>
    </citation>
    <scope>IDENTIFICATION</scope>
    <source>
        <tissue evidence="11">Leaf</tissue>
    </source>
</reference>
<keyword evidence="7" id="KW-0539">Nucleus</keyword>
<dbReference type="CDD" id="cd00018">
    <property type="entry name" value="AP2"/>
    <property type="match status" value="1"/>
</dbReference>
<evidence type="ECO:0000256" key="8">
    <source>
        <dbReference type="SAM" id="MobiDB-lite"/>
    </source>
</evidence>
<dbReference type="PANTHER" id="PTHR31190:SF497">
    <property type="entry name" value="ETHYLENE-RESPONSIVE TRANSCRIPTION FACTOR ERF113-LIKE"/>
    <property type="match status" value="1"/>
</dbReference>
<dbReference type="SMR" id="A0A1S3Y9C1"/>
<dbReference type="PANTHER" id="PTHR31190">
    <property type="entry name" value="DNA-BINDING DOMAIN"/>
    <property type="match status" value="1"/>
</dbReference>
<feature type="domain" description="AP2/ERF" evidence="9">
    <location>
        <begin position="93"/>
        <end position="150"/>
    </location>
</feature>
<feature type="region of interest" description="Disordered" evidence="8">
    <location>
        <begin position="266"/>
        <end position="290"/>
    </location>
</feature>
<keyword evidence="4" id="KW-0805">Transcription regulation</keyword>
<evidence type="ECO:0000256" key="1">
    <source>
        <dbReference type="ARBA" id="ARBA00004123"/>
    </source>
</evidence>
<feature type="compositionally biased region" description="Basic and acidic residues" evidence="8">
    <location>
        <begin position="14"/>
        <end position="25"/>
    </location>
</feature>
<dbReference type="Pfam" id="PF00847">
    <property type="entry name" value="AP2"/>
    <property type="match status" value="1"/>
</dbReference>
<dbReference type="Gene3D" id="3.30.730.10">
    <property type="entry name" value="AP2/ERF domain"/>
    <property type="match status" value="1"/>
</dbReference>
<dbReference type="RefSeq" id="XP_016448644.1">
    <property type="nucleotide sequence ID" value="XM_016593158.1"/>
</dbReference>
<dbReference type="RefSeq" id="XP_016448644.1">
    <property type="nucleotide sequence ID" value="XM_016593158.2"/>
</dbReference>
<sequence length="290" mass="32717">MERGDFSSNEMEEKENNDNIDHPQLQEEPYNIYSARSQHDMSAMVSVLSQVIGNSTTHSSSANVTPLTLPQSAVALQNQSQSIEDQGNSRRKRYRGVRQRPWGKWAAEIRDPKKAARVWLGTFETAEAAAVAYDEAALRFKGNKAKLNFPEKVQGKFQYLPTNTSQDHHLPNDIVAQQYIPTTSNNNHPLPFQEHYPSLHHYAQLLQNDSNITDLNFGISPSYNQQLSGSFDFSQSSSNSTLSELPPLTLQSSYKQEEEVFMSFSSDFGTSSSSCAPHESNWEDFEDRKS</sequence>
<dbReference type="KEGG" id="nta:107773732"/>
<evidence type="ECO:0000313" key="11">
    <source>
        <dbReference type="RefSeq" id="XP_016448644.1"/>
    </source>
</evidence>
<evidence type="ECO:0000256" key="3">
    <source>
        <dbReference type="ARBA" id="ARBA00022821"/>
    </source>
</evidence>
<evidence type="ECO:0000256" key="6">
    <source>
        <dbReference type="ARBA" id="ARBA00023163"/>
    </source>
</evidence>
<dbReference type="PROSITE" id="PS51032">
    <property type="entry name" value="AP2_ERF"/>
    <property type="match status" value="1"/>
</dbReference>
<dbReference type="SMART" id="SM00380">
    <property type="entry name" value="AP2"/>
    <property type="match status" value="1"/>
</dbReference>
<accession>A0A1S3Y9C1</accession>
<feature type="region of interest" description="Disordered" evidence="8">
    <location>
        <begin position="1"/>
        <end position="29"/>
    </location>
</feature>